<proteinExistence type="predicted"/>
<dbReference type="InterPro" id="IPR036412">
    <property type="entry name" value="HAD-like_sf"/>
</dbReference>
<dbReference type="Gene3D" id="3.40.50.1000">
    <property type="entry name" value="HAD superfamily/HAD-like"/>
    <property type="match status" value="1"/>
</dbReference>
<gene>
    <name evidence="1" type="ORF">D5H75_09520</name>
</gene>
<keyword evidence="2" id="KW-1185">Reference proteome</keyword>
<dbReference type="Proteomes" id="UP000265768">
    <property type="component" value="Unassembled WGS sequence"/>
</dbReference>
<protein>
    <submittedName>
        <fullName evidence="1">HAD family hydrolase</fullName>
    </submittedName>
</protein>
<dbReference type="InterPro" id="IPR023198">
    <property type="entry name" value="PGP-like_dom2"/>
</dbReference>
<dbReference type="RefSeq" id="WP_119926049.1">
    <property type="nucleotide sequence ID" value="NZ_QZEY01000003.1"/>
</dbReference>
<evidence type="ECO:0000313" key="2">
    <source>
        <dbReference type="Proteomes" id="UP000265768"/>
    </source>
</evidence>
<reference evidence="1 2" key="1">
    <citation type="submission" date="2018-09" db="EMBL/GenBank/DDBJ databases">
        <title>YIM 75507 draft genome.</title>
        <authorList>
            <person name="Tang S."/>
            <person name="Feng Y."/>
        </authorList>
    </citation>
    <scope>NUCLEOTIDE SEQUENCE [LARGE SCALE GENOMIC DNA]</scope>
    <source>
        <strain evidence="1 2">YIM 75507</strain>
    </source>
</reference>
<comment type="caution">
    <text evidence="1">The sequence shown here is derived from an EMBL/GenBank/DDBJ whole genome shotgun (WGS) entry which is preliminary data.</text>
</comment>
<sequence>MNRLILWDIDRTLIETGGVGSDVFRSAFEQITGTEVEKIAPVSGRTEPEIFLETLEMYGLDDPGDYFQRFVVAQAEGYTARADEMRARGRVLPGAAEALTAFDGMPGVVQSVLTGNPRVAAQIKLRTFGLERHIDFDVGAYGDDDRVRANLVGVAQRRARERLGRVFDRTTTVLIGDTPADVRAGRDGGAKVVAVASGKSDVEELTLAHPDVVLPDLTDPDALLAAISV</sequence>
<dbReference type="InterPro" id="IPR023214">
    <property type="entry name" value="HAD_sf"/>
</dbReference>
<dbReference type="InterPro" id="IPR050155">
    <property type="entry name" value="HAD-like_hydrolase_sf"/>
</dbReference>
<evidence type="ECO:0000313" key="1">
    <source>
        <dbReference type="EMBL" id="RJL33090.1"/>
    </source>
</evidence>
<keyword evidence="1" id="KW-0378">Hydrolase</keyword>
<dbReference type="GO" id="GO:0006281">
    <property type="term" value="P:DNA repair"/>
    <property type="evidence" value="ECO:0007669"/>
    <property type="project" value="TreeGrafter"/>
</dbReference>
<dbReference type="PANTHER" id="PTHR43434">
    <property type="entry name" value="PHOSPHOGLYCOLATE PHOSPHATASE"/>
    <property type="match status" value="1"/>
</dbReference>
<accession>A0A3A4ASS7</accession>
<dbReference type="AlphaFoldDB" id="A0A3A4ASS7"/>
<name>A0A3A4ASS7_9ACTN</name>
<dbReference type="Gene3D" id="1.10.150.240">
    <property type="entry name" value="Putative phosphatase, domain 2"/>
    <property type="match status" value="1"/>
</dbReference>
<dbReference type="SUPFAM" id="SSF56784">
    <property type="entry name" value="HAD-like"/>
    <property type="match status" value="1"/>
</dbReference>
<dbReference type="Pfam" id="PF00702">
    <property type="entry name" value="Hydrolase"/>
    <property type="match status" value="1"/>
</dbReference>
<organism evidence="1 2">
    <name type="scientific">Bailinhaonella thermotolerans</name>
    <dbReference type="NCBI Taxonomy" id="1070861"/>
    <lineage>
        <taxon>Bacteria</taxon>
        <taxon>Bacillati</taxon>
        <taxon>Actinomycetota</taxon>
        <taxon>Actinomycetes</taxon>
        <taxon>Streptosporangiales</taxon>
        <taxon>Streptosporangiaceae</taxon>
        <taxon>Bailinhaonella</taxon>
    </lineage>
</organism>
<dbReference type="OrthoDB" id="9781769at2"/>
<dbReference type="PANTHER" id="PTHR43434:SF1">
    <property type="entry name" value="PHOSPHOGLYCOLATE PHOSPHATASE"/>
    <property type="match status" value="1"/>
</dbReference>
<dbReference type="GO" id="GO:0008967">
    <property type="term" value="F:phosphoglycolate phosphatase activity"/>
    <property type="evidence" value="ECO:0007669"/>
    <property type="project" value="TreeGrafter"/>
</dbReference>
<dbReference type="EMBL" id="QZEY01000003">
    <property type="protein sequence ID" value="RJL33090.1"/>
    <property type="molecule type" value="Genomic_DNA"/>
</dbReference>